<evidence type="ECO:0000313" key="3">
    <source>
        <dbReference type="EMBL" id="MCG2579076.1"/>
    </source>
</evidence>
<dbReference type="InterPro" id="IPR006016">
    <property type="entry name" value="UspA"/>
</dbReference>
<feature type="domain" description="UspA" evidence="2">
    <location>
        <begin position="2"/>
        <end position="141"/>
    </location>
</feature>
<dbReference type="RefSeq" id="WP_275712526.1">
    <property type="nucleotide sequence ID" value="NZ_JAKLTN010000008.1"/>
</dbReference>
<dbReference type="InterPro" id="IPR014729">
    <property type="entry name" value="Rossmann-like_a/b/a_fold"/>
</dbReference>
<evidence type="ECO:0000259" key="2">
    <source>
        <dbReference type="Pfam" id="PF00582"/>
    </source>
</evidence>
<dbReference type="CDD" id="cd00293">
    <property type="entry name" value="USP-like"/>
    <property type="match status" value="1"/>
</dbReference>
<organism evidence="3 4">
    <name type="scientific">Dechloromonas hankyongensis</name>
    <dbReference type="NCBI Taxonomy" id="2908002"/>
    <lineage>
        <taxon>Bacteria</taxon>
        <taxon>Pseudomonadati</taxon>
        <taxon>Pseudomonadota</taxon>
        <taxon>Betaproteobacteria</taxon>
        <taxon>Rhodocyclales</taxon>
        <taxon>Azonexaceae</taxon>
        <taxon>Dechloromonas</taxon>
    </lineage>
</organism>
<evidence type="ECO:0000256" key="1">
    <source>
        <dbReference type="ARBA" id="ARBA00008791"/>
    </source>
</evidence>
<reference evidence="3" key="1">
    <citation type="submission" date="2022-01" db="EMBL/GenBank/DDBJ databases">
        <authorList>
            <person name="Jo J.-H."/>
            <person name="Im W.-T."/>
        </authorList>
    </citation>
    <scope>NUCLEOTIDE SEQUENCE</scope>
    <source>
        <strain evidence="3">XY25</strain>
    </source>
</reference>
<dbReference type="Pfam" id="PF00582">
    <property type="entry name" value="Usp"/>
    <property type="match status" value="1"/>
</dbReference>
<dbReference type="EMBL" id="JAKLTN010000008">
    <property type="protein sequence ID" value="MCG2579076.1"/>
    <property type="molecule type" value="Genomic_DNA"/>
</dbReference>
<gene>
    <name evidence="3" type="ORF">LZ012_18955</name>
</gene>
<comment type="similarity">
    <text evidence="1">Belongs to the universal stress protein A family.</text>
</comment>
<proteinExistence type="inferred from homology"/>
<name>A0ABS9K7C6_9RHOO</name>
<keyword evidence="4" id="KW-1185">Reference proteome</keyword>
<dbReference type="PANTHER" id="PTHR46268">
    <property type="entry name" value="STRESS RESPONSE PROTEIN NHAX"/>
    <property type="match status" value="1"/>
</dbReference>
<protein>
    <submittedName>
        <fullName evidence="3">Universal stress protein</fullName>
    </submittedName>
</protein>
<comment type="caution">
    <text evidence="3">The sequence shown here is derived from an EMBL/GenBank/DDBJ whole genome shotgun (WGS) entry which is preliminary data.</text>
</comment>
<dbReference type="PRINTS" id="PR01438">
    <property type="entry name" value="UNVRSLSTRESS"/>
</dbReference>
<dbReference type="PANTHER" id="PTHR46268:SF6">
    <property type="entry name" value="UNIVERSAL STRESS PROTEIN UP12"/>
    <property type="match status" value="1"/>
</dbReference>
<sequence>MKILLPADGSPCSLRAVDQLIAHAASLRDVPEIHVLNVHLPIPIGRVQAHVGKDTLLAYYLEEGREHLLAAQEKLDKAGLVHTPHIHVGQPAEVICKMAGELGCDLIVMGTHGRSPVAGLVMGSVATRVLHQAPCPVLLVK</sequence>
<evidence type="ECO:0000313" key="4">
    <source>
        <dbReference type="Proteomes" id="UP001165384"/>
    </source>
</evidence>
<dbReference type="InterPro" id="IPR006015">
    <property type="entry name" value="Universal_stress_UspA"/>
</dbReference>
<dbReference type="SUPFAM" id="SSF52402">
    <property type="entry name" value="Adenine nucleotide alpha hydrolases-like"/>
    <property type="match status" value="1"/>
</dbReference>
<accession>A0ABS9K7C6</accession>
<dbReference type="Proteomes" id="UP001165384">
    <property type="component" value="Unassembled WGS sequence"/>
</dbReference>
<dbReference type="Gene3D" id="3.40.50.620">
    <property type="entry name" value="HUPs"/>
    <property type="match status" value="1"/>
</dbReference>